<evidence type="ECO:0000259" key="1">
    <source>
        <dbReference type="Pfam" id="PF01243"/>
    </source>
</evidence>
<reference evidence="2" key="1">
    <citation type="journal article" date="2015" name="PeerJ">
        <title>First genomic representation of candidate bacterial phylum KSB3 points to enhanced environmental sensing as a trigger of wastewater bulking.</title>
        <authorList>
            <person name="Sekiguchi Y."/>
            <person name="Ohashi A."/>
            <person name="Parks D.H."/>
            <person name="Yamauchi T."/>
            <person name="Tyson G.W."/>
            <person name="Hugenholtz P."/>
        </authorList>
    </citation>
    <scope>NUCLEOTIDE SEQUENCE [LARGE SCALE GENOMIC DNA]</scope>
</reference>
<dbReference type="Gene3D" id="2.30.110.10">
    <property type="entry name" value="Electron Transport, Fmn-binding Protein, Chain A"/>
    <property type="match status" value="1"/>
</dbReference>
<dbReference type="SUPFAM" id="SSF50475">
    <property type="entry name" value="FMN-binding split barrel"/>
    <property type="match status" value="1"/>
</dbReference>
<dbReference type="Pfam" id="PF01243">
    <property type="entry name" value="PNPOx_N"/>
    <property type="match status" value="1"/>
</dbReference>
<organism evidence="2">
    <name type="scientific">Candidatus Moduliflexus flocculans</name>
    <dbReference type="NCBI Taxonomy" id="1499966"/>
    <lineage>
        <taxon>Bacteria</taxon>
        <taxon>Candidatus Moduliflexota</taxon>
        <taxon>Candidatus Moduliflexia</taxon>
        <taxon>Candidatus Moduliflexales</taxon>
        <taxon>Candidatus Moduliflexaceae</taxon>
    </lineage>
</organism>
<evidence type="ECO:0000313" key="2">
    <source>
        <dbReference type="EMBL" id="GAK50424.1"/>
    </source>
</evidence>
<accession>A0A0S6VSI3</accession>
<sequence>MSEFEQCLDVLNELFRKDCLFSFATAKDNIPSVRVVDAYYDDDAFWIVTYAKTTKVIDIESNPHVALCHNFYSFKGKAWNVGHPLNDNNTAIREKLITVFQAWYFAHNNEADEDMCYVKFVPETGFFYRNGTGYKANFMKKEVETFPFESPIDLE</sequence>
<dbReference type="Proteomes" id="UP000030700">
    <property type="component" value="Unassembled WGS sequence"/>
</dbReference>
<keyword evidence="3" id="KW-1185">Reference proteome</keyword>
<feature type="domain" description="Pyridoxamine 5'-phosphate oxidase N-terminal" evidence="1">
    <location>
        <begin position="11"/>
        <end position="120"/>
    </location>
</feature>
<proteinExistence type="predicted"/>
<dbReference type="InterPro" id="IPR012349">
    <property type="entry name" value="Split_barrel_FMN-bd"/>
</dbReference>
<gene>
    <name evidence="2" type="ORF">U14_01655</name>
</gene>
<dbReference type="InterPro" id="IPR011576">
    <property type="entry name" value="Pyridox_Oxase_N"/>
</dbReference>
<dbReference type="EMBL" id="DF820456">
    <property type="protein sequence ID" value="GAK50424.1"/>
    <property type="molecule type" value="Genomic_DNA"/>
</dbReference>
<dbReference type="STRING" id="1499966.U14_01655"/>
<name>A0A0S6VSI3_9BACT</name>
<dbReference type="HOGENOM" id="CLU_136828_0_0_0"/>
<protein>
    <recommendedName>
        <fullName evidence="1">Pyridoxamine 5'-phosphate oxidase N-terminal domain-containing protein</fullName>
    </recommendedName>
</protein>
<dbReference type="AlphaFoldDB" id="A0A0S6VSI3"/>
<evidence type="ECO:0000313" key="3">
    <source>
        <dbReference type="Proteomes" id="UP000030700"/>
    </source>
</evidence>